<dbReference type="PROSITE" id="PS51318">
    <property type="entry name" value="TAT"/>
    <property type="match status" value="1"/>
</dbReference>
<organism evidence="6 7">
    <name type="scientific">Paraburkholderia denitrificans</name>
    <dbReference type="NCBI Taxonomy" id="694025"/>
    <lineage>
        <taxon>Bacteria</taxon>
        <taxon>Pseudomonadati</taxon>
        <taxon>Pseudomonadota</taxon>
        <taxon>Betaproteobacteria</taxon>
        <taxon>Burkholderiales</taxon>
        <taxon>Burkholderiaceae</taxon>
        <taxon>Paraburkholderia</taxon>
    </lineage>
</organism>
<feature type="region of interest" description="Disordered" evidence="4">
    <location>
        <begin position="495"/>
        <end position="521"/>
    </location>
</feature>
<evidence type="ECO:0000256" key="4">
    <source>
        <dbReference type="SAM" id="MobiDB-lite"/>
    </source>
</evidence>
<evidence type="ECO:0000256" key="3">
    <source>
        <dbReference type="ARBA" id="ARBA00022801"/>
    </source>
</evidence>
<dbReference type="InterPro" id="IPR017767">
    <property type="entry name" value="PC-PLC"/>
</dbReference>
<dbReference type="EC" id="3.1.4.3" evidence="2"/>
<dbReference type="EMBL" id="JBHSMP010000038">
    <property type="protein sequence ID" value="MFC5431784.1"/>
    <property type="molecule type" value="Genomic_DNA"/>
</dbReference>
<gene>
    <name evidence="6" type="ORF">ACFPTO_23755</name>
</gene>
<feature type="compositionally biased region" description="Polar residues" evidence="4">
    <location>
        <begin position="194"/>
        <end position="205"/>
    </location>
</feature>
<dbReference type="NCBIfam" id="TIGR03396">
    <property type="entry name" value="PC_PLC"/>
    <property type="match status" value="1"/>
</dbReference>
<name>A0ABW0JF80_9BURK</name>
<evidence type="ECO:0000259" key="5">
    <source>
        <dbReference type="Pfam" id="PF05506"/>
    </source>
</evidence>
<dbReference type="PANTHER" id="PTHR31956:SF36">
    <property type="entry name" value="NON-HEMOLYTIC PHOSPHOLIPASE C"/>
    <property type="match status" value="1"/>
</dbReference>
<dbReference type="InterPro" id="IPR017850">
    <property type="entry name" value="Alkaline_phosphatase_core_sf"/>
</dbReference>
<dbReference type="InterPro" id="IPR006311">
    <property type="entry name" value="TAT_signal"/>
</dbReference>
<dbReference type="InterPro" id="IPR007312">
    <property type="entry name" value="Phosphoesterase"/>
</dbReference>
<comment type="similarity">
    <text evidence="1">Belongs to the bacterial phospholipase C family.</text>
</comment>
<comment type="caution">
    <text evidence="6">The sequence shown here is derived from an EMBL/GenBank/DDBJ whole genome shotgun (WGS) entry which is preliminary data.</text>
</comment>
<keyword evidence="7" id="KW-1185">Reference proteome</keyword>
<feature type="domain" description="Bacterial phospholipase C C-terminal" evidence="5">
    <location>
        <begin position="520"/>
        <end position="609"/>
    </location>
</feature>
<evidence type="ECO:0000256" key="2">
    <source>
        <dbReference type="ARBA" id="ARBA00012018"/>
    </source>
</evidence>
<dbReference type="PANTHER" id="PTHR31956">
    <property type="entry name" value="NON-SPECIFIC PHOSPHOLIPASE C4-RELATED"/>
    <property type="match status" value="1"/>
</dbReference>
<dbReference type="Pfam" id="PF04185">
    <property type="entry name" value="Phosphoesterase"/>
    <property type="match status" value="1"/>
</dbReference>
<reference evidence="7" key="1">
    <citation type="journal article" date="2019" name="Int. J. Syst. Evol. Microbiol.">
        <title>The Global Catalogue of Microorganisms (GCM) 10K type strain sequencing project: providing services to taxonomists for standard genome sequencing and annotation.</title>
        <authorList>
            <consortium name="The Broad Institute Genomics Platform"/>
            <consortium name="The Broad Institute Genome Sequencing Center for Infectious Disease"/>
            <person name="Wu L."/>
            <person name="Ma J."/>
        </authorList>
    </citation>
    <scope>NUCLEOTIDE SEQUENCE [LARGE SCALE GENOMIC DNA]</scope>
    <source>
        <strain evidence="7">CCUG 56042</strain>
    </source>
</reference>
<dbReference type="InterPro" id="IPR019546">
    <property type="entry name" value="TAT_signal_bac_arc"/>
</dbReference>
<evidence type="ECO:0000256" key="1">
    <source>
        <dbReference type="ARBA" id="ARBA00009717"/>
    </source>
</evidence>
<dbReference type="Gene3D" id="3.40.720.10">
    <property type="entry name" value="Alkaline Phosphatase, subunit A"/>
    <property type="match status" value="2"/>
</dbReference>
<dbReference type="Proteomes" id="UP001596103">
    <property type="component" value="Unassembled WGS sequence"/>
</dbReference>
<dbReference type="InterPro" id="IPR008475">
    <property type="entry name" value="PLipase_C_C"/>
</dbReference>
<feature type="region of interest" description="Disordered" evidence="4">
    <location>
        <begin position="194"/>
        <end position="214"/>
    </location>
</feature>
<sequence length="717" mass="79133">MNSRRNFLKLAGTSATATAVLASFPPSIRRALAIPANNATGTIRDVEHVVILMQENRSFDHYFGTLPGVRGFGDRFPIPLAGGLDVWQQTYALKGSGRVVLPYHLDSTAGNAQRVSGTPHSYPDAQKAWDSGRMNKWPTHKYTQSMGYYTEQELEFQFALANAFTLCDAYHCSFHGGTNSNRLFLWTGNNDPTGANGGPATNNDGDSLVPPNGNKLQNYTWTTYPERLEKKGVSWKVYQNLPNNYTDNPLAGFEAYRDANKARGNEPSGKPYPAWTVADEAVSPLLKGFSNTMPDGGFLQSLRDDVAAGTLPQVSWIVAPATYSEHPSPSSPVQGAWYTQEVLNALTANPAIWSKTVFIVNFDENDGFFDHVPPPCAPSYETVNGNPVLRGKSTINTAGEYHTDSKPYGPGPRVPMYVVSPWSRGGWVNSEVFDHTSVLRFIEQRFGVEEPNISAFRRAVCGDLTSAFDFVTPNDRTASLPNSDRATADTIRTDQEQLPQVPLPSVDAQRAPAQRSGTRPSRALPYELHVSGREDLPNRVMRLLFRNSGSAAAVFHVYDRRNLDRVPRRYAIEPGKDLHDSWDVFATDDGQYDLWVLGPNGFHRAFRGDLTASAAVGASAPEIRVCYDVANDQVYVTLMNTGASACTFSVQPNAYRSDGPWTFEIPPEKALDQHWPIGRQGNWYDFTVSVTQGDFMRRFAGRMENGKDGISDPAMGK</sequence>
<keyword evidence="3" id="KW-0378">Hydrolase</keyword>
<dbReference type="NCBIfam" id="TIGR01409">
    <property type="entry name" value="TAT_signal_seq"/>
    <property type="match status" value="1"/>
</dbReference>
<evidence type="ECO:0000313" key="7">
    <source>
        <dbReference type="Proteomes" id="UP001596103"/>
    </source>
</evidence>
<feature type="domain" description="Bacterial phospholipase C C-terminal" evidence="5">
    <location>
        <begin position="621"/>
        <end position="702"/>
    </location>
</feature>
<dbReference type="Pfam" id="PF05506">
    <property type="entry name" value="PLipase_C_C"/>
    <property type="match status" value="2"/>
</dbReference>
<dbReference type="RefSeq" id="WP_377715281.1">
    <property type="nucleotide sequence ID" value="NZ_JBHSMP010000038.1"/>
</dbReference>
<proteinExistence type="inferred from homology"/>
<evidence type="ECO:0000313" key="6">
    <source>
        <dbReference type="EMBL" id="MFC5431784.1"/>
    </source>
</evidence>
<accession>A0ABW0JF80</accession>
<dbReference type="CDD" id="cd16014">
    <property type="entry name" value="PLC"/>
    <property type="match status" value="1"/>
</dbReference>
<protein>
    <recommendedName>
        <fullName evidence="2">phospholipase C</fullName>
        <ecNumber evidence="2">3.1.4.3</ecNumber>
    </recommendedName>
</protein>